<evidence type="ECO:0000313" key="3">
    <source>
        <dbReference type="Proteomes" id="UP001166293"/>
    </source>
</evidence>
<dbReference type="EMBL" id="JAHRWL010000001">
    <property type="protein sequence ID" value="MBV2358164.1"/>
    <property type="molecule type" value="Genomic_DNA"/>
</dbReference>
<reference evidence="2" key="1">
    <citation type="submission" date="2021-06" db="EMBL/GenBank/DDBJ databases">
        <title>Thalassococcus sp. CAU 1522 isolated from sea sand, Republic of Korea.</title>
        <authorList>
            <person name="Kim W."/>
        </authorList>
    </citation>
    <scope>NUCLEOTIDE SEQUENCE</scope>
    <source>
        <strain evidence="2">CAU 1522</strain>
    </source>
</reference>
<dbReference type="Proteomes" id="UP001166293">
    <property type="component" value="Unassembled WGS sequence"/>
</dbReference>
<organism evidence="2 3">
    <name type="scientific">Thalassococcus arenae</name>
    <dbReference type="NCBI Taxonomy" id="2851652"/>
    <lineage>
        <taxon>Bacteria</taxon>
        <taxon>Pseudomonadati</taxon>
        <taxon>Pseudomonadota</taxon>
        <taxon>Alphaproteobacteria</taxon>
        <taxon>Rhodobacterales</taxon>
        <taxon>Roseobacteraceae</taxon>
        <taxon>Thalassococcus</taxon>
    </lineage>
</organism>
<feature type="domain" description="A-factor biosynthesis hotdog" evidence="1">
    <location>
        <begin position="24"/>
        <end position="117"/>
    </location>
</feature>
<dbReference type="InterPro" id="IPR005509">
    <property type="entry name" value="AfsA_hotdog_dom"/>
</dbReference>
<protein>
    <recommendedName>
        <fullName evidence="1">A-factor biosynthesis hotdog domain-containing protein</fullName>
    </recommendedName>
</protein>
<keyword evidence="3" id="KW-1185">Reference proteome</keyword>
<dbReference type="RefSeq" id="WP_217776048.1">
    <property type="nucleotide sequence ID" value="NZ_JAHRWL010000001.1"/>
</dbReference>
<evidence type="ECO:0000313" key="2">
    <source>
        <dbReference type="EMBL" id="MBV2358164.1"/>
    </source>
</evidence>
<name>A0ABS6N3J5_9RHOB</name>
<proteinExistence type="predicted"/>
<dbReference type="Pfam" id="PF03756">
    <property type="entry name" value="AfsA"/>
    <property type="match status" value="1"/>
</dbReference>
<comment type="caution">
    <text evidence="2">The sequence shown here is derived from an EMBL/GenBank/DDBJ whole genome shotgun (WGS) entry which is preliminary data.</text>
</comment>
<evidence type="ECO:0000259" key="1">
    <source>
        <dbReference type="Pfam" id="PF03756"/>
    </source>
</evidence>
<gene>
    <name evidence="2" type="ORF">KUH32_00110</name>
</gene>
<sequence>MSALDRRLDTRNTVLTYSPDDRPGAARLIVDRDHPFFFDHPLDHVPGLLLLEGAVQAAQDCAQEPCFVSAIRADLIRYAFFDDPILLDTRSEDRNGRRQCTVILTQKGKLCARIEVELTRQVCPVRARPIWDADPARALPPCPGEPLNKLRPENVLITTPALDDRQVEARLLPMSGTCLFADTTQTVHPLYLLEAFMQVQRYLNATQDGDRRMRDILTGVSIEQTVPLSDLSEGVFLRGARAFLPTGPGRMSRSAWIYAAQRPVAKCTIQTARVTARSKPSEGEKS</sequence>
<accession>A0ABS6N3J5</accession>